<keyword evidence="1" id="KW-0762">Sugar transport</keyword>
<dbReference type="InterPro" id="IPR006311">
    <property type="entry name" value="TAT_signal"/>
</dbReference>
<accession>A0A852ZP01</accession>
<dbReference type="EMBL" id="JACBZH010000001">
    <property type="protein sequence ID" value="NYH91209.1"/>
    <property type="molecule type" value="Genomic_DNA"/>
</dbReference>
<protein>
    <submittedName>
        <fullName evidence="1">Multiple sugar transport system substrate-binding protein</fullName>
    </submittedName>
</protein>
<reference evidence="1 2" key="1">
    <citation type="submission" date="2020-07" db="EMBL/GenBank/DDBJ databases">
        <title>Sequencing the genomes of 1000 actinobacteria strains.</title>
        <authorList>
            <person name="Klenk H.-P."/>
        </authorList>
    </citation>
    <scope>NUCLEOTIDE SEQUENCE [LARGE SCALE GENOMIC DNA]</scope>
    <source>
        <strain evidence="1 2">DSM 18448</strain>
    </source>
</reference>
<evidence type="ECO:0000313" key="1">
    <source>
        <dbReference type="EMBL" id="NYH91209.1"/>
    </source>
</evidence>
<dbReference type="Pfam" id="PF01547">
    <property type="entry name" value="SBP_bac_1"/>
    <property type="match status" value="1"/>
</dbReference>
<dbReference type="PANTHER" id="PTHR43649">
    <property type="entry name" value="ARABINOSE-BINDING PROTEIN-RELATED"/>
    <property type="match status" value="1"/>
</dbReference>
<keyword evidence="1" id="KW-0813">Transport</keyword>
<name>A0A852ZP01_9ACTN</name>
<dbReference type="PANTHER" id="PTHR43649:SF12">
    <property type="entry name" value="DIACETYLCHITOBIOSE BINDING PROTEIN DASA"/>
    <property type="match status" value="1"/>
</dbReference>
<dbReference type="CDD" id="cd14748">
    <property type="entry name" value="PBP2_UgpB"/>
    <property type="match status" value="1"/>
</dbReference>
<dbReference type="Gene3D" id="3.40.190.10">
    <property type="entry name" value="Periplasmic binding protein-like II"/>
    <property type="match status" value="2"/>
</dbReference>
<gene>
    <name evidence="1" type="ORF">F4554_003847</name>
</gene>
<organism evidence="1 2">
    <name type="scientific">Actinopolymorpha rutila</name>
    <dbReference type="NCBI Taxonomy" id="446787"/>
    <lineage>
        <taxon>Bacteria</taxon>
        <taxon>Bacillati</taxon>
        <taxon>Actinomycetota</taxon>
        <taxon>Actinomycetes</taxon>
        <taxon>Propionibacteriales</taxon>
        <taxon>Actinopolymorphaceae</taxon>
        <taxon>Actinopolymorpha</taxon>
    </lineage>
</organism>
<dbReference type="RefSeq" id="WP_179788818.1">
    <property type="nucleotide sequence ID" value="NZ_BAAARR010000023.1"/>
</dbReference>
<dbReference type="Proteomes" id="UP000579605">
    <property type="component" value="Unassembled WGS sequence"/>
</dbReference>
<evidence type="ECO:0000313" key="2">
    <source>
        <dbReference type="Proteomes" id="UP000579605"/>
    </source>
</evidence>
<dbReference type="InterPro" id="IPR006059">
    <property type="entry name" value="SBP"/>
</dbReference>
<comment type="caution">
    <text evidence="1">The sequence shown here is derived from an EMBL/GenBank/DDBJ whole genome shotgun (WGS) entry which is preliminary data.</text>
</comment>
<proteinExistence type="predicted"/>
<dbReference type="AlphaFoldDB" id="A0A852ZP01"/>
<dbReference type="SUPFAM" id="SSF53850">
    <property type="entry name" value="Periplasmic binding protein-like II"/>
    <property type="match status" value="1"/>
</dbReference>
<keyword evidence="2" id="KW-1185">Reference proteome</keyword>
<dbReference type="PROSITE" id="PS51318">
    <property type="entry name" value="TAT"/>
    <property type="match status" value="1"/>
</dbReference>
<dbReference type="InterPro" id="IPR050490">
    <property type="entry name" value="Bact_solute-bd_prot1"/>
</dbReference>
<sequence length="443" mass="47338">MPAPALISRRRVLTAAGGAAIAAGLAGCVDGRRGADRTNTRGGAGGGGGGSRELQFLLLGPTPALLKLFNETLIPGFAKQEGVKVVLQTSDWGSGFQKVVTAAASKTLPDVLTVGGIWTAPLAAKDALRPLDEYMGEWSPRAEYYPSMLQDSSYHGRIYGVPIYAGIPTVAYRADLFERAGLDPGKPPATWDEYKSYAARLVRRKGSETLTQGADWGLDTSIGLQQSFAQLMLQAGGHYYTGDGKANFSSAEGLRALEYLVSFYKEGLSSVNIVAKPTAPLPLVAGSSAMSFATMGVLENARTNNAKVLPHIRAGKPLAEATSGRPITSAWINKFAISSTSKNPDAAWKWLAYISTKPNLEKLDTQYGLLPPRKDLANATYLQDVPRNFVDASRYVVPQPGNPAMLQIAQVINTQLQRAIRLQAKPAAVLEQMDKEIDGLTNG</sequence>